<dbReference type="EMBL" id="JAEPRA010000008">
    <property type="protein sequence ID" value="KAG2181807.1"/>
    <property type="molecule type" value="Genomic_DNA"/>
</dbReference>
<protein>
    <submittedName>
        <fullName evidence="2">Uncharacterized protein</fullName>
    </submittedName>
</protein>
<feature type="region of interest" description="Disordered" evidence="1">
    <location>
        <begin position="31"/>
        <end position="51"/>
    </location>
</feature>
<keyword evidence="3" id="KW-1185">Reference proteome</keyword>
<evidence type="ECO:0000313" key="3">
    <source>
        <dbReference type="Proteomes" id="UP000612746"/>
    </source>
</evidence>
<organism evidence="2 3">
    <name type="scientific">Umbelopsis vinacea</name>
    <dbReference type="NCBI Taxonomy" id="44442"/>
    <lineage>
        <taxon>Eukaryota</taxon>
        <taxon>Fungi</taxon>
        <taxon>Fungi incertae sedis</taxon>
        <taxon>Mucoromycota</taxon>
        <taxon>Mucoromycotina</taxon>
        <taxon>Umbelopsidomycetes</taxon>
        <taxon>Umbelopsidales</taxon>
        <taxon>Umbelopsidaceae</taxon>
        <taxon>Umbelopsis</taxon>
    </lineage>
</organism>
<gene>
    <name evidence="2" type="ORF">INT44_008622</name>
</gene>
<evidence type="ECO:0000313" key="2">
    <source>
        <dbReference type="EMBL" id="KAG2181807.1"/>
    </source>
</evidence>
<sequence>MVPFLANPFSPRQPIHIKVMLRPLTMPNMRLHTARPGLTGDMHTTTSPTDSRLYRLDKCSMATMSPSILNVGSMDGPMHYGN</sequence>
<dbReference type="AlphaFoldDB" id="A0A8H7UHE0"/>
<dbReference type="Proteomes" id="UP000612746">
    <property type="component" value="Unassembled WGS sequence"/>
</dbReference>
<name>A0A8H7UHE0_9FUNG</name>
<reference evidence="2" key="1">
    <citation type="submission" date="2020-12" db="EMBL/GenBank/DDBJ databases">
        <title>Metabolic potential, ecology and presence of endohyphal bacteria is reflected in genomic diversity of Mucoromycotina.</title>
        <authorList>
            <person name="Muszewska A."/>
            <person name="Okrasinska A."/>
            <person name="Steczkiewicz K."/>
            <person name="Drgas O."/>
            <person name="Orlowska M."/>
            <person name="Perlinska-Lenart U."/>
            <person name="Aleksandrzak-Piekarczyk T."/>
            <person name="Szatraj K."/>
            <person name="Zielenkiewicz U."/>
            <person name="Pilsyk S."/>
            <person name="Malc E."/>
            <person name="Mieczkowski P."/>
            <person name="Kruszewska J.S."/>
            <person name="Biernat P."/>
            <person name="Pawlowska J."/>
        </authorList>
    </citation>
    <scope>NUCLEOTIDE SEQUENCE</scope>
    <source>
        <strain evidence="2">WA0000051536</strain>
    </source>
</reference>
<proteinExistence type="predicted"/>
<accession>A0A8H7UHE0</accession>
<comment type="caution">
    <text evidence="2">The sequence shown here is derived from an EMBL/GenBank/DDBJ whole genome shotgun (WGS) entry which is preliminary data.</text>
</comment>
<evidence type="ECO:0000256" key="1">
    <source>
        <dbReference type="SAM" id="MobiDB-lite"/>
    </source>
</evidence>